<dbReference type="STRING" id="6265.A0A0B2VBK0"/>
<dbReference type="Proteomes" id="UP000031036">
    <property type="component" value="Unassembled WGS sequence"/>
</dbReference>
<gene>
    <name evidence="2" type="ORF">Tcan_08743</name>
</gene>
<name>A0A0B2VBK0_TOXCA</name>
<evidence type="ECO:0000313" key="3">
    <source>
        <dbReference type="Proteomes" id="UP000031036"/>
    </source>
</evidence>
<dbReference type="PANTHER" id="PTHR37427:SF2">
    <property type="entry name" value="SECRETED PROTEIN"/>
    <property type="match status" value="1"/>
</dbReference>
<evidence type="ECO:0000256" key="1">
    <source>
        <dbReference type="SAM" id="SignalP"/>
    </source>
</evidence>
<sequence>MTGLRCAAILSCIVAMWLSKVDACKFEFRVRSKTNLPFQIQIYMLAIKKMSEKMQFTKKDVWRYVKLEGNNCYSKPIVIKTWSYNAVIRGWVPAKEMKAFVDGNGYVELFVEDNLVPSFRGRNRFFCSFGSCW</sequence>
<dbReference type="PANTHER" id="PTHR37427">
    <property type="entry name" value="PROTEIN CBG20963-RELATED"/>
    <property type="match status" value="1"/>
</dbReference>
<reference evidence="2 3" key="1">
    <citation type="submission" date="2014-11" db="EMBL/GenBank/DDBJ databases">
        <title>Genetic blueprint of the zoonotic pathogen Toxocara canis.</title>
        <authorList>
            <person name="Zhu X.-Q."/>
            <person name="Korhonen P.K."/>
            <person name="Cai H."/>
            <person name="Young N.D."/>
            <person name="Nejsum P."/>
            <person name="von Samson-Himmelstjerna G."/>
            <person name="Boag P.R."/>
            <person name="Tan P."/>
            <person name="Li Q."/>
            <person name="Min J."/>
            <person name="Yang Y."/>
            <person name="Wang X."/>
            <person name="Fang X."/>
            <person name="Hall R.S."/>
            <person name="Hofmann A."/>
            <person name="Sternberg P.W."/>
            <person name="Jex A.R."/>
            <person name="Gasser R.B."/>
        </authorList>
    </citation>
    <scope>NUCLEOTIDE SEQUENCE [LARGE SCALE GENOMIC DNA]</scope>
    <source>
        <strain evidence="2">PN_DK_2014</strain>
    </source>
</reference>
<organism evidence="2 3">
    <name type="scientific">Toxocara canis</name>
    <name type="common">Canine roundworm</name>
    <dbReference type="NCBI Taxonomy" id="6265"/>
    <lineage>
        <taxon>Eukaryota</taxon>
        <taxon>Metazoa</taxon>
        <taxon>Ecdysozoa</taxon>
        <taxon>Nematoda</taxon>
        <taxon>Chromadorea</taxon>
        <taxon>Rhabditida</taxon>
        <taxon>Spirurina</taxon>
        <taxon>Ascaridomorpha</taxon>
        <taxon>Ascaridoidea</taxon>
        <taxon>Toxocaridae</taxon>
        <taxon>Toxocara</taxon>
    </lineage>
</organism>
<evidence type="ECO:0000313" key="2">
    <source>
        <dbReference type="EMBL" id="KHN78812.1"/>
    </source>
</evidence>
<dbReference type="AlphaFoldDB" id="A0A0B2VBK0"/>
<feature type="chain" id="PRO_5002079904" evidence="1">
    <location>
        <begin position="24"/>
        <end position="133"/>
    </location>
</feature>
<protein>
    <submittedName>
        <fullName evidence="2">Uncharacterized protein</fullName>
    </submittedName>
</protein>
<proteinExistence type="predicted"/>
<comment type="caution">
    <text evidence="2">The sequence shown here is derived from an EMBL/GenBank/DDBJ whole genome shotgun (WGS) entry which is preliminary data.</text>
</comment>
<accession>A0A0B2VBK0</accession>
<keyword evidence="3" id="KW-1185">Reference proteome</keyword>
<dbReference type="OrthoDB" id="5786419at2759"/>
<keyword evidence="1" id="KW-0732">Signal</keyword>
<feature type="signal peptide" evidence="1">
    <location>
        <begin position="1"/>
        <end position="23"/>
    </location>
</feature>
<dbReference type="EMBL" id="JPKZ01002016">
    <property type="protein sequence ID" value="KHN78812.1"/>
    <property type="molecule type" value="Genomic_DNA"/>
</dbReference>